<reference evidence="12 13" key="1">
    <citation type="submission" date="2021-08" db="EMBL/GenBank/DDBJ databases">
        <title>WGS of actinomycetes from Thailand.</title>
        <authorList>
            <person name="Thawai C."/>
        </authorList>
    </citation>
    <scope>NUCLEOTIDE SEQUENCE [LARGE SCALE GENOMIC DNA]</scope>
    <source>
        <strain evidence="12 13">PLK6-54</strain>
    </source>
</reference>
<evidence type="ECO:0000256" key="4">
    <source>
        <dbReference type="ARBA" id="ARBA00022475"/>
    </source>
</evidence>
<dbReference type="Gene3D" id="1.20.1740.10">
    <property type="entry name" value="Amino acid/polyamine transporter I"/>
    <property type="match status" value="1"/>
</dbReference>
<feature type="transmembrane region" description="Helical" evidence="10">
    <location>
        <begin position="394"/>
        <end position="421"/>
    </location>
</feature>
<feature type="transmembrane region" description="Helical" evidence="10">
    <location>
        <begin position="124"/>
        <end position="145"/>
    </location>
</feature>
<dbReference type="InterPro" id="IPR004841">
    <property type="entry name" value="AA-permease/SLC12A_dom"/>
</dbReference>
<comment type="similarity">
    <text evidence="2">Belongs to the amino acid-polyamine-organocation (APC) superfamily. Amino acid transporter (AAT) (TC 2.A.3.1) family.</text>
</comment>
<comment type="subcellular location">
    <subcellularLocation>
        <location evidence="1">Cell membrane</location>
        <topology evidence="1">Multi-pass membrane protein</topology>
    </subcellularLocation>
</comment>
<feature type="transmembrane region" description="Helical" evidence="10">
    <location>
        <begin position="43"/>
        <end position="62"/>
    </location>
</feature>
<feature type="transmembrane region" description="Helical" evidence="10">
    <location>
        <begin position="427"/>
        <end position="446"/>
    </location>
</feature>
<dbReference type="Pfam" id="PF00324">
    <property type="entry name" value="AA_permease"/>
    <property type="match status" value="1"/>
</dbReference>
<dbReference type="EMBL" id="JAINZZ010000018">
    <property type="protein sequence ID" value="MBY8879271.1"/>
    <property type="molecule type" value="Genomic_DNA"/>
</dbReference>
<feature type="domain" description="Amino acid permease/ SLC12A" evidence="11">
    <location>
        <begin position="16"/>
        <end position="435"/>
    </location>
</feature>
<evidence type="ECO:0000256" key="6">
    <source>
        <dbReference type="ARBA" id="ARBA00022970"/>
    </source>
</evidence>
<feature type="transmembrane region" description="Helical" evidence="10">
    <location>
        <begin position="157"/>
        <end position="182"/>
    </location>
</feature>
<dbReference type="Proteomes" id="UP000778578">
    <property type="component" value="Unassembled WGS sequence"/>
</dbReference>
<dbReference type="InterPro" id="IPR004840">
    <property type="entry name" value="Amino_acid_permease_CS"/>
</dbReference>
<dbReference type="PIRSF" id="PIRSF006060">
    <property type="entry name" value="AA_transporter"/>
    <property type="match status" value="1"/>
</dbReference>
<keyword evidence="8 10" id="KW-0472">Membrane</keyword>
<feature type="transmembrane region" description="Helical" evidence="10">
    <location>
        <begin position="274"/>
        <end position="298"/>
    </location>
</feature>
<sequence>MTDDEGYARGLGSRQIQMMAIGGAIGTGLFLGAGKAIHQAGPSLLLMYAVAGVAVFCIMRALGELLTYRPVSGSFADYAREFLGPFTGFATGWTYWLMWVVTGMAEVTAAATYVAYWWPQVPQWTAALVFLVLLFTANLISVRLFGEVEFWLSMIKVTAILGMILIGLGVLTLGLGAAGSTASVGHLWRDGGFFPHGVGRSLMTLQIVMFAYVAVELVGVTAGEAENPRETLPKAINTLPWRIALFYVGALAVILCVVPWTVFQPGVSPFVAAFARIGIPLGAGIVNFVVLSAALSSCNSGMYSTGRMLRDLAANGQGPRVFTRLTGRRTPAAGILASVAVMGIGVWLNYVDPAGAFTYITAFATVAGVWTWGVILAAHIRYRAAVRAGRAAPAWFTAPGGAAASWCTLVFLAAVVVLIAADSQARVSLYGAPVWAAALAAGYAVLRRRNPTAFVRRPHLAPAGPDAPDAAAADAPAL</sequence>
<feature type="region of interest" description="Disordered" evidence="9">
    <location>
        <begin position="459"/>
        <end position="478"/>
    </location>
</feature>
<gene>
    <name evidence="12" type="ORF">K7862_16750</name>
</gene>
<organism evidence="12 13">
    <name type="scientific">Actinacidiphila acidipaludis</name>
    <dbReference type="NCBI Taxonomy" id="2873382"/>
    <lineage>
        <taxon>Bacteria</taxon>
        <taxon>Bacillati</taxon>
        <taxon>Actinomycetota</taxon>
        <taxon>Actinomycetes</taxon>
        <taxon>Kitasatosporales</taxon>
        <taxon>Streptomycetaceae</taxon>
        <taxon>Actinacidiphila</taxon>
    </lineage>
</organism>
<keyword evidence="4" id="KW-1003">Cell membrane</keyword>
<feature type="transmembrane region" description="Helical" evidence="10">
    <location>
        <begin position="96"/>
        <end position="118"/>
    </location>
</feature>
<evidence type="ECO:0000256" key="10">
    <source>
        <dbReference type="SAM" id="Phobius"/>
    </source>
</evidence>
<evidence type="ECO:0000256" key="7">
    <source>
        <dbReference type="ARBA" id="ARBA00022989"/>
    </source>
</evidence>
<evidence type="ECO:0000256" key="5">
    <source>
        <dbReference type="ARBA" id="ARBA00022692"/>
    </source>
</evidence>
<keyword evidence="3" id="KW-0813">Transport</keyword>
<keyword evidence="5 10" id="KW-0812">Transmembrane</keyword>
<feature type="compositionally biased region" description="Low complexity" evidence="9">
    <location>
        <begin position="461"/>
        <end position="478"/>
    </location>
</feature>
<keyword evidence="6" id="KW-0029">Amino-acid transport</keyword>
<dbReference type="PANTHER" id="PTHR43495">
    <property type="entry name" value="GABA PERMEASE"/>
    <property type="match status" value="1"/>
</dbReference>
<dbReference type="PROSITE" id="PS00218">
    <property type="entry name" value="AMINO_ACID_PERMEASE_1"/>
    <property type="match status" value="1"/>
</dbReference>
<dbReference type="RefSeq" id="WP_222963398.1">
    <property type="nucleotide sequence ID" value="NZ_JAINZZ010000018.1"/>
</dbReference>
<evidence type="ECO:0000313" key="13">
    <source>
        <dbReference type="Proteomes" id="UP000778578"/>
    </source>
</evidence>
<evidence type="ECO:0000259" key="11">
    <source>
        <dbReference type="Pfam" id="PF00324"/>
    </source>
</evidence>
<evidence type="ECO:0000256" key="9">
    <source>
        <dbReference type="SAM" id="MobiDB-lite"/>
    </source>
</evidence>
<feature type="transmembrane region" description="Helical" evidence="10">
    <location>
        <begin position="356"/>
        <end position="382"/>
    </location>
</feature>
<dbReference type="PANTHER" id="PTHR43495:SF1">
    <property type="entry name" value="L-ASPARAGINE PERMEASE"/>
    <property type="match status" value="1"/>
</dbReference>
<accession>A0ABS7Q8W7</accession>
<feature type="transmembrane region" description="Helical" evidence="10">
    <location>
        <begin position="332"/>
        <end position="350"/>
    </location>
</feature>
<keyword evidence="13" id="KW-1185">Reference proteome</keyword>
<comment type="caution">
    <text evidence="12">The sequence shown here is derived from an EMBL/GenBank/DDBJ whole genome shotgun (WGS) entry which is preliminary data.</text>
</comment>
<protein>
    <submittedName>
        <fullName evidence="12">Amino acid permease</fullName>
    </submittedName>
</protein>
<evidence type="ECO:0000256" key="3">
    <source>
        <dbReference type="ARBA" id="ARBA00022448"/>
    </source>
</evidence>
<evidence type="ECO:0000256" key="2">
    <source>
        <dbReference type="ARBA" id="ARBA00008583"/>
    </source>
</evidence>
<proteinExistence type="inferred from homology"/>
<evidence type="ECO:0000313" key="12">
    <source>
        <dbReference type="EMBL" id="MBY8879271.1"/>
    </source>
</evidence>
<feature type="transmembrane region" description="Helical" evidence="10">
    <location>
        <begin position="18"/>
        <end position="37"/>
    </location>
</feature>
<name>A0ABS7Q8W7_9ACTN</name>
<feature type="transmembrane region" description="Helical" evidence="10">
    <location>
        <begin position="243"/>
        <end position="262"/>
    </location>
</feature>
<evidence type="ECO:0000256" key="1">
    <source>
        <dbReference type="ARBA" id="ARBA00004651"/>
    </source>
</evidence>
<keyword evidence="7 10" id="KW-1133">Transmembrane helix</keyword>
<evidence type="ECO:0000256" key="8">
    <source>
        <dbReference type="ARBA" id="ARBA00023136"/>
    </source>
</evidence>